<dbReference type="GO" id="GO:0006518">
    <property type="term" value="P:peptide metabolic process"/>
    <property type="evidence" value="ECO:0007669"/>
    <property type="project" value="UniProtKB-ARBA"/>
</dbReference>
<gene>
    <name evidence="5" type="ORF">H3309_09035</name>
</gene>
<keyword evidence="6" id="KW-1185">Reference proteome</keyword>
<evidence type="ECO:0000313" key="5">
    <source>
        <dbReference type="EMBL" id="QMW21568.1"/>
    </source>
</evidence>
<sequence>MNLDVDVTVSRFATRRPLAIARGVQTAVETCHVRLLGNGVRGAGEAVGVSYHGETADSIAAQVQTAAATTADIVAMIAALPPGGARAALDAAWWDWQAKADNRPVFAPAARSVDQIASTWTVSLGPPGAMAAEARACPAHASAIKVKLGGTVADDERRIAAIRAAMPDSVLLVDGNAGWTPDAYRAVLPGLCAADVACVEQPCPPGSEAALADLADIIPLCADEAVDDAASVEQLSPVYQSINIKLDKCGGPSEALRMVAVARARGLGIMAGSMLTTSLGVAPLFLLAAHARWFDIDAATYLVHDRAPTLVHKDWRFRFPSRALWG</sequence>
<dbReference type="Pfam" id="PF13378">
    <property type="entry name" value="MR_MLE_C"/>
    <property type="match status" value="1"/>
</dbReference>
<dbReference type="SFLD" id="SFLDG00180">
    <property type="entry name" value="muconate_cycloisomerase"/>
    <property type="match status" value="1"/>
</dbReference>
<comment type="similarity">
    <text evidence="1">Belongs to the mandelate racemase/muconate lactonizing enzyme family.</text>
</comment>
<dbReference type="SFLD" id="SFLDS00001">
    <property type="entry name" value="Enolase"/>
    <property type="match status" value="1"/>
</dbReference>
<reference evidence="5 6" key="1">
    <citation type="submission" date="2020-07" db="EMBL/GenBank/DDBJ databases">
        <title>Complete genome sequence for Sandaracinobacter sp. M6.</title>
        <authorList>
            <person name="Tang Y."/>
            <person name="Liu Q."/>
            <person name="Guo Z."/>
            <person name="Lei P."/>
            <person name="Huang B."/>
        </authorList>
    </citation>
    <scope>NUCLEOTIDE SEQUENCE [LARGE SCALE GENOMIC DNA]</scope>
    <source>
        <strain evidence="5 6">M6</strain>
    </source>
</reference>
<name>A0A7G5IDX6_9SPHN</name>
<evidence type="ECO:0000256" key="3">
    <source>
        <dbReference type="ARBA" id="ARBA00023235"/>
    </source>
</evidence>
<evidence type="ECO:0000256" key="2">
    <source>
        <dbReference type="ARBA" id="ARBA00022723"/>
    </source>
</evidence>
<dbReference type="Pfam" id="PF02746">
    <property type="entry name" value="MR_MLE_N"/>
    <property type="match status" value="1"/>
</dbReference>
<dbReference type="PANTHER" id="PTHR48073">
    <property type="entry name" value="O-SUCCINYLBENZOATE SYNTHASE-RELATED"/>
    <property type="match status" value="1"/>
</dbReference>
<evidence type="ECO:0000259" key="4">
    <source>
        <dbReference type="SMART" id="SM00922"/>
    </source>
</evidence>
<dbReference type="InterPro" id="IPR013342">
    <property type="entry name" value="Mandelate_racemase_C"/>
</dbReference>
<dbReference type="PANTHER" id="PTHR48073:SF2">
    <property type="entry name" value="O-SUCCINYLBENZOATE SYNTHASE"/>
    <property type="match status" value="1"/>
</dbReference>
<accession>A0A7G5IDX6</accession>
<protein>
    <submittedName>
        <fullName evidence="5">Dipeptide epimerase</fullName>
    </submittedName>
</protein>
<dbReference type="SMART" id="SM00922">
    <property type="entry name" value="MR_MLE"/>
    <property type="match status" value="1"/>
</dbReference>
<dbReference type="SUPFAM" id="SSF51604">
    <property type="entry name" value="Enolase C-terminal domain-like"/>
    <property type="match status" value="1"/>
</dbReference>
<dbReference type="RefSeq" id="WP_182294417.1">
    <property type="nucleotide sequence ID" value="NZ_CP059851.1"/>
</dbReference>
<dbReference type="InterPro" id="IPR013341">
    <property type="entry name" value="Mandelate_racemase_N_dom"/>
</dbReference>
<dbReference type="InterPro" id="IPR029017">
    <property type="entry name" value="Enolase-like_N"/>
</dbReference>
<dbReference type="Gene3D" id="3.30.390.10">
    <property type="entry name" value="Enolase-like, N-terminal domain"/>
    <property type="match status" value="1"/>
</dbReference>
<evidence type="ECO:0000256" key="1">
    <source>
        <dbReference type="ARBA" id="ARBA00008031"/>
    </source>
</evidence>
<dbReference type="AlphaFoldDB" id="A0A7G5IDX6"/>
<feature type="domain" description="Mandelate racemase/muconate lactonizing enzyme C-terminal" evidence="4">
    <location>
        <begin position="127"/>
        <end position="221"/>
    </location>
</feature>
<proteinExistence type="inferred from homology"/>
<dbReference type="GO" id="GO:0016854">
    <property type="term" value="F:racemase and epimerase activity"/>
    <property type="evidence" value="ECO:0007669"/>
    <property type="project" value="UniProtKB-ARBA"/>
</dbReference>
<dbReference type="SUPFAM" id="SSF54826">
    <property type="entry name" value="Enolase N-terminal domain-like"/>
    <property type="match status" value="1"/>
</dbReference>
<evidence type="ECO:0000313" key="6">
    <source>
        <dbReference type="Proteomes" id="UP000515292"/>
    </source>
</evidence>
<organism evidence="5 6">
    <name type="scientific">Sandaracinobacteroides saxicola</name>
    <dbReference type="NCBI Taxonomy" id="2759707"/>
    <lineage>
        <taxon>Bacteria</taxon>
        <taxon>Pseudomonadati</taxon>
        <taxon>Pseudomonadota</taxon>
        <taxon>Alphaproteobacteria</taxon>
        <taxon>Sphingomonadales</taxon>
        <taxon>Sphingosinicellaceae</taxon>
        <taxon>Sandaracinobacteroides</taxon>
    </lineage>
</organism>
<keyword evidence="3" id="KW-0413">Isomerase</keyword>
<dbReference type="GO" id="GO:0046872">
    <property type="term" value="F:metal ion binding"/>
    <property type="evidence" value="ECO:0007669"/>
    <property type="project" value="UniProtKB-KW"/>
</dbReference>
<dbReference type="Proteomes" id="UP000515292">
    <property type="component" value="Chromosome"/>
</dbReference>
<dbReference type="InterPro" id="IPR036849">
    <property type="entry name" value="Enolase-like_C_sf"/>
</dbReference>
<keyword evidence="2" id="KW-0479">Metal-binding</keyword>
<dbReference type="EMBL" id="CP059851">
    <property type="protein sequence ID" value="QMW21568.1"/>
    <property type="molecule type" value="Genomic_DNA"/>
</dbReference>
<dbReference type="Gene3D" id="3.20.20.120">
    <property type="entry name" value="Enolase-like C-terminal domain"/>
    <property type="match status" value="1"/>
</dbReference>
<dbReference type="InterPro" id="IPR029065">
    <property type="entry name" value="Enolase_C-like"/>
</dbReference>
<dbReference type="KEGG" id="sand:H3309_09035"/>